<dbReference type="PANTHER" id="PTHR46579">
    <property type="entry name" value="F5/8 TYPE C DOMAIN-CONTAINING PROTEIN-RELATED"/>
    <property type="match status" value="1"/>
</dbReference>
<feature type="compositionally biased region" description="Polar residues" evidence="1">
    <location>
        <begin position="132"/>
        <end position="141"/>
    </location>
</feature>
<name>A0A0C3MZA2_PISTI</name>
<dbReference type="Proteomes" id="UP000054217">
    <property type="component" value="Unassembled WGS sequence"/>
</dbReference>
<dbReference type="STRING" id="870435.A0A0C3MZA2"/>
<evidence type="ECO:0000256" key="1">
    <source>
        <dbReference type="SAM" id="MobiDB-lite"/>
    </source>
</evidence>
<feature type="compositionally biased region" description="Basic residues" evidence="1">
    <location>
        <begin position="108"/>
        <end position="118"/>
    </location>
</feature>
<keyword evidence="3" id="KW-1185">Reference proteome</keyword>
<proteinExistence type="predicted"/>
<dbReference type="PANTHER" id="PTHR46579:SF1">
    <property type="entry name" value="F5_8 TYPE C DOMAIN-CONTAINING PROTEIN"/>
    <property type="match status" value="1"/>
</dbReference>
<dbReference type="HOGENOM" id="CLU_045634_1_0_1"/>
<protein>
    <submittedName>
        <fullName evidence="2">Uncharacterized protein</fullName>
    </submittedName>
</protein>
<dbReference type="InParanoid" id="A0A0C3MZA2"/>
<evidence type="ECO:0000313" key="2">
    <source>
        <dbReference type="EMBL" id="KIN94204.1"/>
    </source>
</evidence>
<dbReference type="EMBL" id="KN832108">
    <property type="protein sequence ID" value="KIN94204.1"/>
    <property type="molecule type" value="Genomic_DNA"/>
</dbReference>
<sequence>MADQWLLLTTVYGPIVIWSMYIPHNASEEEFSHRLSAVEKPDAEKQQEAACKANNKLSLADAKKHGKEAYEAEKTRIAQENIAVAEAKKQARLQEVATSQIEKAQQAKAKKSSKKRKAASQNVEGLPEGKSCGSTDPQEATGNLRENHEAPLTPKRPQVPNDGSDRLNLHPSDPANFLKPSMAIRILIKHAITDDDIDKADRLLHEYNIELIKLYGSGVIKPNHHYSTHVGNCACNFGPLHDFWTFLFERLNKEFQHTCETSRIICTLRANPAKALGSDTAQIMQKATHEERGTVAGLAALCQDLNENSMDAGLAYSLSPWHHENILLMETYQLTARALNTQFPFSPVHCQHERPIMPHSIPLSNKATFFDYVVINGKWVKTLRMPTAKYLK</sequence>
<dbReference type="AlphaFoldDB" id="A0A0C3MZA2"/>
<evidence type="ECO:0000313" key="3">
    <source>
        <dbReference type="Proteomes" id="UP000054217"/>
    </source>
</evidence>
<feature type="region of interest" description="Disordered" evidence="1">
    <location>
        <begin position="106"/>
        <end position="174"/>
    </location>
</feature>
<organism evidence="2 3">
    <name type="scientific">Pisolithus tinctorius Marx 270</name>
    <dbReference type="NCBI Taxonomy" id="870435"/>
    <lineage>
        <taxon>Eukaryota</taxon>
        <taxon>Fungi</taxon>
        <taxon>Dikarya</taxon>
        <taxon>Basidiomycota</taxon>
        <taxon>Agaricomycotina</taxon>
        <taxon>Agaricomycetes</taxon>
        <taxon>Agaricomycetidae</taxon>
        <taxon>Boletales</taxon>
        <taxon>Sclerodermatineae</taxon>
        <taxon>Pisolithaceae</taxon>
        <taxon>Pisolithus</taxon>
    </lineage>
</organism>
<dbReference type="OrthoDB" id="3247418at2759"/>
<accession>A0A0C3MZA2</accession>
<reference evidence="2 3" key="1">
    <citation type="submission" date="2014-04" db="EMBL/GenBank/DDBJ databases">
        <authorList>
            <consortium name="DOE Joint Genome Institute"/>
            <person name="Kuo A."/>
            <person name="Kohler A."/>
            <person name="Costa M.D."/>
            <person name="Nagy L.G."/>
            <person name="Floudas D."/>
            <person name="Copeland A."/>
            <person name="Barry K.W."/>
            <person name="Cichocki N."/>
            <person name="Veneault-Fourrey C."/>
            <person name="LaButti K."/>
            <person name="Lindquist E.A."/>
            <person name="Lipzen A."/>
            <person name="Lundell T."/>
            <person name="Morin E."/>
            <person name="Murat C."/>
            <person name="Sun H."/>
            <person name="Tunlid A."/>
            <person name="Henrissat B."/>
            <person name="Grigoriev I.V."/>
            <person name="Hibbett D.S."/>
            <person name="Martin F."/>
            <person name="Nordberg H.P."/>
            <person name="Cantor M.N."/>
            <person name="Hua S.X."/>
        </authorList>
    </citation>
    <scope>NUCLEOTIDE SEQUENCE [LARGE SCALE GENOMIC DNA]</scope>
    <source>
        <strain evidence="2 3">Marx 270</strain>
    </source>
</reference>
<reference evidence="3" key="2">
    <citation type="submission" date="2015-01" db="EMBL/GenBank/DDBJ databases">
        <title>Evolutionary Origins and Diversification of the Mycorrhizal Mutualists.</title>
        <authorList>
            <consortium name="DOE Joint Genome Institute"/>
            <consortium name="Mycorrhizal Genomics Consortium"/>
            <person name="Kohler A."/>
            <person name="Kuo A."/>
            <person name="Nagy L.G."/>
            <person name="Floudas D."/>
            <person name="Copeland A."/>
            <person name="Barry K.W."/>
            <person name="Cichocki N."/>
            <person name="Veneault-Fourrey C."/>
            <person name="LaButti K."/>
            <person name="Lindquist E.A."/>
            <person name="Lipzen A."/>
            <person name="Lundell T."/>
            <person name="Morin E."/>
            <person name="Murat C."/>
            <person name="Riley R."/>
            <person name="Ohm R."/>
            <person name="Sun H."/>
            <person name="Tunlid A."/>
            <person name="Henrissat B."/>
            <person name="Grigoriev I.V."/>
            <person name="Hibbett D.S."/>
            <person name="Martin F."/>
        </authorList>
    </citation>
    <scope>NUCLEOTIDE SEQUENCE [LARGE SCALE GENOMIC DNA]</scope>
    <source>
        <strain evidence="3">Marx 270</strain>
    </source>
</reference>
<gene>
    <name evidence="2" type="ORF">M404DRAFT_35271</name>
</gene>